<reference evidence="6" key="1">
    <citation type="journal article" date="2023" name="IScience">
        <title>Live-bearing cockroach genome reveals convergent evolutionary mechanisms linked to viviparity in insects and beyond.</title>
        <authorList>
            <person name="Fouks B."/>
            <person name="Harrison M.C."/>
            <person name="Mikhailova A.A."/>
            <person name="Marchal E."/>
            <person name="English S."/>
            <person name="Carruthers M."/>
            <person name="Jennings E.C."/>
            <person name="Chiamaka E.L."/>
            <person name="Frigard R.A."/>
            <person name="Pippel M."/>
            <person name="Attardo G.M."/>
            <person name="Benoit J.B."/>
            <person name="Bornberg-Bauer E."/>
            <person name="Tobe S.S."/>
        </authorList>
    </citation>
    <scope>NUCLEOTIDE SEQUENCE</scope>
    <source>
        <strain evidence="6">Stay&amp;Tobe</strain>
    </source>
</reference>
<dbReference type="Pfam" id="PF01564">
    <property type="entry name" value="Spermine_synth"/>
    <property type="match status" value="1"/>
</dbReference>
<feature type="domain" description="Methyltransferase type 11" evidence="5">
    <location>
        <begin position="53"/>
        <end position="158"/>
    </location>
</feature>
<evidence type="ECO:0000256" key="4">
    <source>
        <dbReference type="ARBA" id="ARBA00023268"/>
    </source>
</evidence>
<comment type="similarity">
    <text evidence="1">Belongs to the methyltransferase superfamily.</text>
</comment>
<evidence type="ECO:0000256" key="2">
    <source>
        <dbReference type="ARBA" id="ARBA00022603"/>
    </source>
</evidence>
<dbReference type="EMBL" id="JASPKZ010000014">
    <property type="protein sequence ID" value="KAJ9601480.1"/>
    <property type="molecule type" value="Genomic_DNA"/>
</dbReference>
<accession>A0AAD8ESF5</accession>
<proteinExistence type="inferred from homology"/>
<protein>
    <recommendedName>
        <fullName evidence="5">Methyltransferase type 11 domain-containing protein</fullName>
    </recommendedName>
</protein>
<dbReference type="PANTHER" id="PTHR12176">
    <property type="entry name" value="SAM-DEPENDENT METHYLTRANSFERASE SUPERFAMILY PROTEIN"/>
    <property type="match status" value="1"/>
</dbReference>
<dbReference type="Proteomes" id="UP001233999">
    <property type="component" value="Unassembled WGS sequence"/>
</dbReference>
<keyword evidence="2" id="KW-0489">Methyltransferase</keyword>
<name>A0AAD8ESF5_DIPPU</name>
<organism evidence="6 7">
    <name type="scientific">Diploptera punctata</name>
    <name type="common">Pacific beetle cockroach</name>
    <dbReference type="NCBI Taxonomy" id="6984"/>
    <lineage>
        <taxon>Eukaryota</taxon>
        <taxon>Metazoa</taxon>
        <taxon>Ecdysozoa</taxon>
        <taxon>Arthropoda</taxon>
        <taxon>Hexapoda</taxon>
        <taxon>Insecta</taxon>
        <taxon>Pterygota</taxon>
        <taxon>Neoptera</taxon>
        <taxon>Polyneoptera</taxon>
        <taxon>Dictyoptera</taxon>
        <taxon>Blattodea</taxon>
        <taxon>Blaberoidea</taxon>
        <taxon>Blaberidae</taxon>
        <taxon>Diplopterinae</taxon>
        <taxon>Diploptera</taxon>
    </lineage>
</organism>
<dbReference type="CDD" id="cd02440">
    <property type="entry name" value="AdoMet_MTases"/>
    <property type="match status" value="2"/>
</dbReference>
<dbReference type="InterPro" id="IPR051419">
    <property type="entry name" value="Lys/N-term_MeTrsfase_sf"/>
</dbReference>
<dbReference type="Gene3D" id="3.40.50.150">
    <property type="entry name" value="Vaccinia Virus protein VP39"/>
    <property type="match status" value="2"/>
</dbReference>
<dbReference type="Pfam" id="PF08241">
    <property type="entry name" value="Methyltransf_11"/>
    <property type="match status" value="1"/>
</dbReference>
<dbReference type="AlphaFoldDB" id="A0AAD8ESF5"/>
<reference evidence="6" key="2">
    <citation type="submission" date="2023-05" db="EMBL/GenBank/DDBJ databases">
        <authorList>
            <person name="Fouks B."/>
        </authorList>
    </citation>
    <scope>NUCLEOTIDE SEQUENCE</scope>
    <source>
        <strain evidence="6">Stay&amp;Tobe</strain>
        <tissue evidence="6">Testes</tissue>
    </source>
</reference>
<dbReference type="FunFam" id="3.40.50.150:FF:000110">
    <property type="entry name" value="methyltransferase-like protein 13 isoform X1"/>
    <property type="match status" value="1"/>
</dbReference>
<dbReference type="PANTHER" id="PTHR12176:SF78">
    <property type="entry name" value="EEF1A LYSINE AND N-TERMINAL METHYLTRANSFERASE"/>
    <property type="match status" value="1"/>
</dbReference>
<keyword evidence="7" id="KW-1185">Reference proteome</keyword>
<evidence type="ECO:0000313" key="7">
    <source>
        <dbReference type="Proteomes" id="UP001233999"/>
    </source>
</evidence>
<dbReference type="GO" id="GO:0008757">
    <property type="term" value="F:S-adenosylmethionine-dependent methyltransferase activity"/>
    <property type="evidence" value="ECO:0007669"/>
    <property type="project" value="InterPro"/>
</dbReference>
<dbReference type="GO" id="GO:0032259">
    <property type="term" value="P:methylation"/>
    <property type="evidence" value="ECO:0007669"/>
    <property type="project" value="UniProtKB-KW"/>
</dbReference>
<gene>
    <name evidence="6" type="ORF">L9F63_000363</name>
</gene>
<keyword evidence="4" id="KW-0511">Multifunctional enzyme</keyword>
<dbReference type="InterPro" id="IPR013216">
    <property type="entry name" value="Methyltransf_11"/>
</dbReference>
<comment type="caution">
    <text evidence="6">The sequence shown here is derived from an EMBL/GenBank/DDBJ whole genome shotgun (WGS) entry which is preliminary data.</text>
</comment>
<dbReference type="InterPro" id="IPR029063">
    <property type="entry name" value="SAM-dependent_MTases_sf"/>
</dbReference>
<evidence type="ECO:0000256" key="3">
    <source>
        <dbReference type="ARBA" id="ARBA00022679"/>
    </source>
</evidence>
<sequence length="675" mass="75220">MNLLPKAHTDFSQKEYWNAFFKKRGTRAFEWYGEYPELCGLLHKYIKPKDIILMIGCGNSTLSADLYDVGYRQITNIDISHVVIRQMQDTHGKERPDMVYQQMDALSMTFGDCQFSVVLDKGTLDALMPDDSEDVRGRIDKLFNEIDRVLRVGGRYVCVSLLQEHILLKLLDFFPAVGWMFRVCRCIEAEQKAAKSGDGAGLPVFVVVCTKFKKLPNVEPVFEVCLAGEHIQRVASSLEVLSSVKSLQQSSMVCSRLNRGSVAGHGEVFLDLYRPGERIPRYSIHVLDQPYAKESGRRFAAFIVPQGRQKKRLNGFLTPEGRSTLLKSAGFDRLAVVALHRDQVYKGLDAVQEELNDSILHLAPPGLGQNTQIPFLSVGSDVGKREVCYRGHSQMSGDFVVEEVEGDNGQLFRRLIFLNNQGVVQSEARIKLLKSRKGKPKKVIDAGYLACEHHIYMTVGVALASPDGAECNIAVIGLGGGGLCTFLQYCFQKIKITAVDIDPAMLDVATEYFDLVQDDKLDVYIRDGIHFIHQAAEKGTSFHAILFDVDSKTPSDGMSCPPPQFLASSLLQAVKKCVGDKGVFVLNLVCRISDLRDSIIQDLKAVFKSVSSYKLEQEVNEIVFCTNDEVEEGQTWRNRIESAANKVNALAKKKKLQTGNLVDVTNLLNSLKITA</sequence>
<evidence type="ECO:0000256" key="1">
    <source>
        <dbReference type="ARBA" id="ARBA00008361"/>
    </source>
</evidence>
<evidence type="ECO:0000259" key="5">
    <source>
        <dbReference type="Pfam" id="PF08241"/>
    </source>
</evidence>
<evidence type="ECO:0000313" key="6">
    <source>
        <dbReference type="EMBL" id="KAJ9601480.1"/>
    </source>
</evidence>
<keyword evidence="3" id="KW-0808">Transferase</keyword>
<dbReference type="SUPFAM" id="SSF53335">
    <property type="entry name" value="S-adenosyl-L-methionine-dependent methyltransferases"/>
    <property type="match status" value="2"/>
</dbReference>